<organism evidence="2 3">
    <name type="scientific">Sandaracinobacter neustonicus</name>
    <dbReference type="NCBI Taxonomy" id="1715348"/>
    <lineage>
        <taxon>Bacteria</taxon>
        <taxon>Pseudomonadati</taxon>
        <taxon>Pseudomonadota</taxon>
        <taxon>Alphaproteobacteria</taxon>
        <taxon>Sphingomonadales</taxon>
        <taxon>Sphingosinicellaceae</taxon>
        <taxon>Sandaracinobacter</taxon>
    </lineage>
</organism>
<comment type="caution">
    <text evidence="2">The sequence shown here is derived from an EMBL/GenBank/DDBJ whole genome shotgun (WGS) entry which is preliminary data.</text>
</comment>
<dbReference type="Pfam" id="PF05661">
    <property type="entry name" value="DUF808"/>
    <property type="match status" value="1"/>
</dbReference>
<evidence type="ECO:0000313" key="2">
    <source>
        <dbReference type="EMBL" id="TPE63967.1"/>
    </source>
</evidence>
<keyword evidence="1" id="KW-1133">Transmembrane helix</keyword>
<name>A0A501XV38_9SPHN</name>
<evidence type="ECO:0000313" key="3">
    <source>
        <dbReference type="Proteomes" id="UP000319897"/>
    </source>
</evidence>
<proteinExistence type="predicted"/>
<protein>
    <submittedName>
        <fullName evidence="2">DUF808 domain-containing protein</fullName>
    </submittedName>
</protein>
<evidence type="ECO:0000256" key="1">
    <source>
        <dbReference type="SAM" id="Phobius"/>
    </source>
</evidence>
<feature type="transmembrane region" description="Helical" evidence="1">
    <location>
        <begin position="283"/>
        <end position="308"/>
    </location>
</feature>
<reference evidence="2 3" key="1">
    <citation type="submission" date="2019-06" db="EMBL/GenBank/DDBJ databases">
        <authorList>
            <person name="Lee I."/>
            <person name="Jang G.I."/>
            <person name="Hwang C.Y."/>
        </authorList>
    </citation>
    <scope>NUCLEOTIDE SEQUENCE [LARGE SCALE GENOMIC DNA]</scope>
    <source>
        <strain evidence="2 3">PAMC 28131</strain>
    </source>
</reference>
<keyword evidence="1" id="KW-0812">Transmembrane</keyword>
<sequence length="313" mass="32356">MASGLIMLLDDVAAIAKLAAASLDDVAAATAKAGAKSAGVVIDDAAVTPTYVTGFTPDRELPIIWKIARGSLRNKLFILTPIFIALAAFLPQALTPLLMLGGAFLCFEAAEKVMEKLGLHHAAHHEDVPVLLEPAERETKMVNGAIRTDLILSAEILAIALGELGNLPIATTAAALVGVSVAVTALVYGGVALIVKMDDVGVRLAALNNRTSQAIGRGLVASMPKLLAALSVIGTAAMAWVGGGIVLHGMEVVGLWPALPHTLNDWAHAVALMSPVAQGAIQWIIHATFAGIFGVILGAFIAQGVTMIGKLRR</sequence>
<dbReference type="PIRSF" id="PIRSF016660">
    <property type="entry name" value="YedI"/>
    <property type="match status" value="1"/>
</dbReference>
<dbReference type="Proteomes" id="UP000319897">
    <property type="component" value="Unassembled WGS sequence"/>
</dbReference>
<gene>
    <name evidence="2" type="ORF">FJQ54_03780</name>
</gene>
<keyword evidence="1" id="KW-0472">Membrane</keyword>
<dbReference type="RefSeq" id="WP_140926986.1">
    <property type="nucleotide sequence ID" value="NZ_VFSU01000011.1"/>
</dbReference>
<keyword evidence="3" id="KW-1185">Reference proteome</keyword>
<dbReference type="PANTHER" id="PTHR30503:SF3">
    <property type="entry name" value="INNER MEMBRANE PROTEIN YEDI"/>
    <property type="match status" value="1"/>
</dbReference>
<feature type="transmembrane region" description="Helical" evidence="1">
    <location>
        <begin position="226"/>
        <end position="247"/>
    </location>
</feature>
<dbReference type="PANTHER" id="PTHR30503">
    <property type="entry name" value="INNER MEMBRANE PROTEIN YEDI"/>
    <property type="match status" value="1"/>
</dbReference>
<dbReference type="EMBL" id="VFSU01000011">
    <property type="protein sequence ID" value="TPE63967.1"/>
    <property type="molecule type" value="Genomic_DNA"/>
</dbReference>
<feature type="transmembrane region" description="Helical" evidence="1">
    <location>
        <begin position="173"/>
        <end position="195"/>
    </location>
</feature>
<dbReference type="GO" id="GO:0005886">
    <property type="term" value="C:plasma membrane"/>
    <property type="evidence" value="ECO:0007669"/>
    <property type="project" value="TreeGrafter"/>
</dbReference>
<dbReference type="InterPro" id="IPR008526">
    <property type="entry name" value="YedI"/>
</dbReference>
<dbReference type="OrthoDB" id="9814178at2"/>
<feature type="transmembrane region" description="Helical" evidence="1">
    <location>
        <begin position="76"/>
        <end position="94"/>
    </location>
</feature>
<accession>A0A501XV38</accession>
<dbReference type="AlphaFoldDB" id="A0A501XV38"/>